<dbReference type="EMBL" id="JAUSTY010000004">
    <property type="protein sequence ID" value="MDQ0165329.1"/>
    <property type="molecule type" value="Genomic_DNA"/>
</dbReference>
<reference evidence="9 10" key="1">
    <citation type="submission" date="2023-07" db="EMBL/GenBank/DDBJ databases">
        <title>Genomic Encyclopedia of Type Strains, Phase IV (KMG-IV): sequencing the most valuable type-strain genomes for metagenomic binning, comparative biology and taxonomic classification.</title>
        <authorList>
            <person name="Goeker M."/>
        </authorList>
    </citation>
    <scope>NUCLEOTIDE SEQUENCE [LARGE SCALE GENOMIC DNA]</scope>
    <source>
        <strain evidence="9 10">DSM 12751</strain>
    </source>
</reference>
<dbReference type="InterPro" id="IPR051811">
    <property type="entry name" value="Cytochrome_c550/c551-like"/>
</dbReference>
<evidence type="ECO:0000256" key="4">
    <source>
        <dbReference type="ARBA" id="ARBA00022982"/>
    </source>
</evidence>
<keyword evidence="4" id="KW-0249">Electron transport</keyword>
<evidence type="ECO:0000313" key="9">
    <source>
        <dbReference type="EMBL" id="MDQ0165329.1"/>
    </source>
</evidence>
<dbReference type="PIRSF" id="PIRSF000025">
    <property type="entry name" value="Cytc_Bsub_c550"/>
    <property type="match status" value="1"/>
</dbReference>
<evidence type="ECO:0000256" key="6">
    <source>
        <dbReference type="PROSITE-ProRule" id="PRU00433"/>
    </source>
</evidence>
<evidence type="ECO:0000256" key="5">
    <source>
        <dbReference type="ARBA" id="ARBA00023004"/>
    </source>
</evidence>
<evidence type="ECO:0000256" key="3">
    <source>
        <dbReference type="ARBA" id="ARBA00022723"/>
    </source>
</evidence>
<dbReference type="PANTHER" id="PTHR37823:SF4">
    <property type="entry name" value="MENAQUINOL-CYTOCHROME C REDUCTASE CYTOCHROME B_C SUBUNIT"/>
    <property type="match status" value="1"/>
</dbReference>
<evidence type="ECO:0000256" key="2">
    <source>
        <dbReference type="ARBA" id="ARBA00022617"/>
    </source>
</evidence>
<evidence type="ECO:0000259" key="8">
    <source>
        <dbReference type="PROSITE" id="PS51007"/>
    </source>
</evidence>
<dbReference type="PROSITE" id="PS51007">
    <property type="entry name" value="CYTC"/>
    <property type="match status" value="1"/>
</dbReference>
<accession>A0ABT9VWI4</accession>
<comment type="caution">
    <text evidence="9">The sequence shown here is derived from an EMBL/GenBank/DDBJ whole genome shotgun (WGS) entry which is preliminary data.</text>
</comment>
<gene>
    <name evidence="9" type="ORF">J2S11_001229</name>
</gene>
<dbReference type="InterPro" id="IPR012218">
    <property type="entry name" value="Cyt_c_BACSU-c550-type"/>
</dbReference>
<keyword evidence="5 6" id="KW-0408">Iron</keyword>
<sequence length="120" mass="12933">MKKSNKYFRLGVILGMFLLVLAACSSDQSEPAEEPGESEESGGEVAFQEAIDTYQNSCISCHGTDLQGGAGPDLREVGANLSQDEIETVIRDGRGIMPGYASQFSQDQIVELAEWLASKN</sequence>
<proteinExistence type="predicted"/>
<name>A0ABT9VWI4_9BACI</name>
<keyword evidence="1" id="KW-0813">Transport</keyword>
<feature type="signal peptide" evidence="7">
    <location>
        <begin position="1"/>
        <end position="22"/>
    </location>
</feature>
<keyword evidence="3 6" id="KW-0479">Metal-binding</keyword>
<evidence type="ECO:0000256" key="1">
    <source>
        <dbReference type="ARBA" id="ARBA00022448"/>
    </source>
</evidence>
<protein>
    <submittedName>
        <fullName evidence="9">Cytochrome c551</fullName>
    </submittedName>
</protein>
<dbReference type="Pfam" id="PF13442">
    <property type="entry name" value="Cytochrome_CBB3"/>
    <property type="match status" value="1"/>
</dbReference>
<dbReference type="RefSeq" id="WP_307392293.1">
    <property type="nucleotide sequence ID" value="NZ_BAAADK010000045.1"/>
</dbReference>
<evidence type="ECO:0000256" key="7">
    <source>
        <dbReference type="SAM" id="SignalP"/>
    </source>
</evidence>
<organism evidence="9 10">
    <name type="scientific">Caldalkalibacillus horti</name>
    <dbReference type="NCBI Taxonomy" id="77523"/>
    <lineage>
        <taxon>Bacteria</taxon>
        <taxon>Bacillati</taxon>
        <taxon>Bacillota</taxon>
        <taxon>Bacilli</taxon>
        <taxon>Bacillales</taxon>
        <taxon>Bacillaceae</taxon>
        <taxon>Caldalkalibacillus</taxon>
    </lineage>
</organism>
<dbReference type="Proteomes" id="UP001235840">
    <property type="component" value="Unassembled WGS sequence"/>
</dbReference>
<dbReference type="PANTHER" id="PTHR37823">
    <property type="entry name" value="CYTOCHROME C-553-LIKE"/>
    <property type="match status" value="1"/>
</dbReference>
<feature type="chain" id="PRO_5045684507" evidence="7">
    <location>
        <begin position="23"/>
        <end position="120"/>
    </location>
</feature>
<evidence type="ECO:0000313" key="10">
    <source>
        <dbReference type="Proteomes" id="UP001235840"/>
    </source>
</evidence>
<dbReference type="PROSITE" id="PS51257">
    <property type="entry name" value="PROKAR_LIPOPROTEIN"/>
    <property type="match status" value="1"/>
</dbReference>
<dbReference type="InterPro" id="IPR009056">
    <property type="entry name" value="Cyt_c-like_dom"/>
</dbReference>
<dbReference type="Gene3D" id="1.10.760.10">
    <property type="entry name" value="Cytochrome c-like domain"/>
    <property type="match status" value="1"/>
</dbReference>
<keyword evidence="10" id="KW-1185">Reference proteome</keyword>
<keyword evidence="7" id="KW-0732">Signal</keyword>
<dbReference type="SUPFAM" id="SSF46626">
    <property type="entry name" value="Cytochrome c"/>
    <property type="match status" value="1"/>
</dbReference>
<dbReference type="InterPro" id="IPR036909">
    <property type="entry name" value="Cyt_c-like_dom_sf"/>
</dbReference>
<keyword evidence="2 6" id="KW-0349">Heme</keyword>
<feature type="domain" description="Cytochrome c" evidence="8">
    <location>
        <begin position="38"/>
        <end position="120"/>
    </location>
</feature>